<name>A0A1R4K3T8_9MICO</name>
<proteinExistence type="predicted"/>
<dbReference type="OrthoDB" id="120660at2"/>
<protein>
    <submittedName>
        <fullName evidence="2">A3(2) GLYCOGEN METABOLISM CLUSTERI</fullName>
    </submittedName>
</protein>
<organism evidence="2 3">
    <name type="scientific">Mycetocola reblochoni REB411</name>
    <dbReference type="NCBI Taxonomy" id="1255698"/>
    <lineage>
        <taxon>Bacteria</taxon>
        <taxon>Bacillati</taxon>
        <taxon>Actinomycetota</taxon>
        <taxon>Actinomycetes</taxon>
        <taxon>Micrococcales</taxon>
        <taxon>Microbacteriaceae</taxon>
        <taxon>Mycetocola</taxon>
    </lineage>
</organism>
<feature type="domain" description="DUF1990" evidence="1">
    <location>
        <begin position="16"/>
        <end position="75"/>
    </location>
</feature>
<dbReference type="InterPro" id="IPR018960">
    <property type="entry name" value="DUF1990"/>
</dbReference>
<evidence type="ECO:0000313" key="3">
    <source>
        <dbReference type="Proteomes" id="UP000196778"/>
    </source>
</evidence>
<dbReference type="AlphaFoldDB" id="A0A1R4K3T8"/>
<keyword evidence="3" id="KW-1185">Reference proteome</keyword>
<gene>
    <name evidence="2" type="ORF">FM119_11180</name>
</gene>
<sequence length="220" mass="23618">MSHERGATPEQQPVDYAAVGATQAGDLLQYPPEGFVPVADQIRLGSGVERFRASSSQLFNWIAQRHAGVTVSDVHVPAGDSYIGIRYDDDGTPLEQVRSTGERRFGEDGVPEVSAGATLTLSGHAGGVAISGRFRVVFVIEESHRSGFALGSVESSSFSGEQSFVIEHRDDDSVWFVFRAFSRPLGLSTRLVPALHRRALTGLATAYLRAMSPAWSTPGA</sequence>
<dbReference type="PANTHER" id="PTHR34202:SF1">
    <property type="entry name" value="UPF0548 PROTEIN"/>
    <property type="match status" value="1"/>
</dbReference>
<feature type="domain" description="DUF1990" evidence="1">
    <location>
        <begin position="111"/>
        <end position="209"/>
    </location>
</feature>
<evidence type="ECO:0000259" key="1">
    <source>
        <dbReference type="Pfam" id="PF09348"/>
    </source>
</evidence>
<dbReference type="EMBL" id="FUKR01000064">
    <property type="protein sequence ID" value="SJN38929.1"/>
    <property type="molecule type" value="Genomic_DNA"/>
</dbReference>
<dbReference type="PANTHER" id="PTHR34202">
    <property type="entry name" value="UPF0548 PROTEIN"/>
    <property type="match status" value="1"/>
</dbReference>
<reference evidence="3" key="1">
    <citation type="submission" date="2017-02" db="EMBL/GenBank/DDBJ databases">
        <authorList>
            <person name="Dridi B."/>
        </authorList>
    </citation>
    <scope>NUCLEOTIDE SEQUENCE [LARGE SCALE GENOMIC DNA]</scope>
    <source>
        <strain evidence="3">EB411</strain>
    </source>
</reference>
<evidence type="ECO:0000313" key="2">
    <source>
        <dbReference type="EMBL" id="SJN38929.1"/>
    </source>
</evidence>
<dbReference type="Pfam" id="PF09348">
    <property type="entry name" value="DUF1990"/>
    <property type="match status" value="2"/>
</dbReference>
<accession>A0A1R4K3T8</accession>
<dbReference type="Proteomes" id="UP000196778">
    <property type="component" value="Unassembled WGS sequence"/>
</dbReference>
<dbReference type="RefSeq" id="WP_087138158.1">
    <property type="nucleotide sequence ID" value="NZ_FUKR01000064.1"/>
</dbReference>